<evidence type="ECO:0000256" key="5">
    <source>
        <dbReference type="ARBA" id="ARBA00022692"/>
    </source>
</evidence>
<reference evidence="16" key="1">
    <citation type="submission" date="2023-02" db="EMBL/GenBank/DDBJ databases">
        <title>Description of Roseinatronobacter alkalisoli sp. nov., an alkaliphilic bacerium isolated from soda soil.</title>
        <authorList>
            <person name="Wei W."/>
        </authorList>
    </citation>
    <scope>NUCLEOTIDE SEQUENCE</scope>
    <source>
        <strain evidence="16">HJB301</strain>
    </source>
</reference>
<evidence type="ECO:0000256" key="14">
    <source>
        <dbReference type="ARBA" id="ARBA00042865"/>
    </source>
</evidence>
<keyword evidence="11" id="KW-0472">Membrane</keyword>
<feature type="domain" description="DUF5927" evidence="15">
    <location>
        <begin position="279"/>
        <end position="560"/>
    </location>
</feature>
<evidence type="ECO:0000256" key="10">
    <source>
        <dbReference type="ARBA" id="ARBA00023034"/>
    </source>
</evidence>
<proteinExistence type="predicted"/>
<evidence type="ECO:0000256" key="7">
    <source>
        <dbReference type="ARBA" id="ARBA00022824"/>
    </source>
</evidence>
<dbReference type="RefSeq" id="WP_274351088.1">
    <property type="nucleotide sequence ID" value="NZ_JAQZSM010000003.1"/>
</dbReference>
<evidence type="ECO:0000256" key="3">
    <source>
        <dbReference type="ARBA" id="ARBA00022676"/>
    </source>
</evidence>
<evidence type="ECO:0000256" key="11">
    <source>
        <dbReference type="ARBA" id="ARBA00023136"/>
    </source>
</evidence>
<dbReference type="Pfam" id="PF02485">
    <property type="entry name" value="Branch"/>
    <property type="match status" value="1"/>
</dbReference>
<keyword evidence="9" id="KW-1133">Transmembrane helix</keyword>
<comment type="subcellular location">
    <subcellularLocation>
        <location evidence="2">Endoplasmic reticulum membrane</location>
        <topology evidence="2">Single-pass type II membrane protein</topology>
    </subcellularLocation>
    <subcellularLocation>
        <location evidence="1">Golgi apparatus membrane</location>
        <topology evidence="1">Single-pass type II membrane protein</topology>
    </subcellularLocation>
</comment>
<comment type="caution">
    <text evidence="16">The sequence shown here is derived from an EMBL/GenBank/DDBJ whole genome shotgun (WGS) entry which is preliminary data.</text>
</comment>
<keyword evidence="3" id="KW-0328">Glycosyltransferase</keyword>
<accession>A0ABT5T5U5</accession>
<evidence type="ECO:0000256" key="12">
    <source>
        <dbReference type="ARBA" id="ARBA00023157"/>
    </source>
</evidence>
<dbReference type="InterPro" id="IPR045971">
    <property type="entry name" value="DUF5927"/>
</dbReference>
<evidence type="ECO:0000259" key="15">
    <source>
        <dbReference type="Pfam" id="PF19349"/>
    </source>
</evidence>
<evidence type="ECO:0000256" key="6">
    <source>
        <dbReference type="ARBA" id="ARBA00022723"/>
    </source>
</evidence>
<keyword evidence="4" id="KW-0808">Transferase</keyword>
<evidence type="ECO:0000256" key="13">
    <source>
        <dbReference type="ARBA" id="ARBA00023180"/>
    </source>
</evidence>
<protein>
    <recommendedName>
        <fullName evidence="14">Peptide O-xylosyltransferase</fullName>
    </recommendedName>
</protein>
<dbReference type="InterPro" id="IPR003406">
    <property type="entry name" value="Glyco_trans_14"/>
</dbReference>
<evidence type="ECO:0000256" key="2">
    <source>
        <dbReference type="ARBA" id="ARBA00004648"/>
    </source>
</evidence>
<gene>
    <name evidence="16" type="ORF">PUT78_05075</name>
</gene>
<keyword evidence="17" id="KW-1185">Reference proteome</keyword>
<evidence type="ECO:0000256" key="1">
    <source>
        <dbReference type="ARBA" id="ARBA00004323"/>
    </source>
</evidence>
<keyword evidence="13" id="KW-0325">Glycoprotein</keyword>
<dbReference type="EMBL" id="JAQZSM010000003">
    <property type="protein sequence ID" value="MDD7970466.1"/>
    <property type="molecule type" value="Genomic_DNA"/>
</dbReference>
<keyword evidence="5" id="KW-0812">Transmembrane</keyword>
<evidence type="ECO:0000256" key="8">
    <source>
        <dbReference type="ARBA" id="ARBA00022968"/>
    </source>
</evidence>
<dbReference type="InterPro" id="IPR043538">
    <property type="entry name" value="XYLT"/>
</dbReference>
<dbReference type="Pfam" id="PF19349">
    <property type="entry name" value="DUF5927"/>
    <property type="match status" value="1"/>
</dbReference>
<dbReference type="PANTHER" id="PTHR46025:SF3">
    <property type="entry name" value="XYLOSYLTRANSFERASE OXT"/>
    <property type="match status" value="1"/>
</dbReference>
<dbReference type="Proteomes" id="UP001431784">
    <property type="component" value="Unassembled WGS sequence"/>
</dbReference>
<organism evidence="16 17">
    <name type="scientific">Roseinatronobacter alkalisoli</name>
    <dbReference type="NCBI Taxonomy" id="3028235"/>
    <lineage>
        <taxon>Bacteria</taxon>
        <taxon>Pseudomonadati</taxon>
        <taxon>Pseudomonadota</taxon>
        <taxon>Alphaproteobacteria</taxon>
        <taxon>Rhodobacterales</taxon>
        <taxon>Paracoccaceae</taxon>
        <taxon>Roseinatronobacter</taxon>
    </lineage>
</organism>
<evidence type="ECO:0000313" key="16">
    <source>
        <dbReference type="EMBL" id="MDD7970466.1"/>
    </source>
</evidence>
<dbReference type="PANTHER" id="PTHR46025">
    <property type="entry name" value="XYLOSYLTRANSFERASE OXT"/>
    <property type="match status" value="1"/>
</dbReference>
<keyword evidence="10" id="KW-0333">Golgi apparatus</keyword>
<evidence type="ECO:0000256" key="4">
    <source>
        <dbReference type="ARBA" id="ARBA00022679"/>
    </source>
</evidence>
<evidence type="ECO:0000256" key="9">
    <source>
        <dbReference type="ARBA" id="ARBA00022989"/>
    </source>
</evidence>
<keyword evidence="7" id="KW-0256">Endoplasmic reticulum</keyword>
<keyword evidence="8" id="KW-0735">Signal-anchor</keyword>
<keyword evidence="6" id="KW-0479">Metal-binding</keyword>
<sequence>MSTNTGQTVAVHSAPLGVVILCHTALHRTAQLARFWLAADCPVVIHVDRAVSADEIAEFRQDIGAHPLLRFSTRFRCEWGTWPIVAATQAASQQILAEFPQVEHVLLASGACLPLRPASELIDWLAQRRGVDFIESVSIGHAPWIKGGLSEERFTLHFPLSWKRHKWAFDLLVEVQRRLGIRREVPRPLQPHMGSQWWCLSRKTLQDIFAHPKRARYDRYFKGTWIPDESYFQTMVRLVSDRIESRSLTLVKFDRNGRPNLFYDDHMQLLRRSDCFVARKIWPEAQGLYDFFLSGQSARAQPIDPQPAKIDRYFELAARQRSEGRAGLYMQSRFPLDDSAHTRTAAPYSVFCGFEQVFRNFDFWLSNAAGCRVHGHLYAPEKVEFHGGAQVYHGAISNSAALRDYNPRMFLTNLIWATRGERQCFSYNSRDRMTPELNWFMATDRNARISVISGAFLLPLFRGDYKVNDLLGHIGWLQKREQEFISVLRSKWALADIRIWTLREFLQDPQKNLSDTLQGILPDTSASVSDLPEIKPLDGFEDYLAQLRNMGLPPVLLQDYKR</sequence>
<evidence type="ECO:0000313" key="17">
    <source>
        <dbReference type="Proteomes" id="UP001431784"/>
    </source>
</evidence>
<name>A0ABT5T5U5_9RHOB</name>
<keyword evidence="12" id="KW-1015">Disulfide bond</keyword>